<dbReference type="EMBL" id="CBXF010000084">
    <property type="protein sequence ID" value="CDL82934.1"/>
    <property type="molecule type" value="Genomic_DNA"/>
</dbReference>
<reference evidence="2" key="1">
    <citation type="submission" date="2013-11" db="EMBL/GenBank/DDBJ databases">
        <title>Draft genome sequence and annotation of the entomopathogenic bacteria, Xenorhabdus cabanillasi strain JM26 and Xenorhabdus szentirmai strain DSM 16338.</title>
        <authorList>
            <person name="Gualtieri M."/>
            <person name="Ogier J.C."/>
            <person name="Pages S."/>
            <person name="Givaudan A."/>
            <person name="Gaudriault S."/>
        </authorList>
    </citation>
    <scope>NUCLEOTIDE SEQUENCE [LARGE SCALE GENOMIC DNA]</scope>
    <source>
        <strain evidence="2">DSM 16338</strain>
    </source>
</reference>
<dbReference type="OrthoDB" id="6766953at2"/>
<comment type="caution">
    <text evidence="2">The sequence shown here is derived from an EMBL/GenBank/DDBJ whole genome shotgun (WGS) entry which is preliminary data.</text>
</comment>
<name>W1IWX2_9GAMM</name>
<gene>
    <name evidence="2" type="ORF">XSR1_260043</name>
</gene>
<accession>W1IWX2</accession>
<organism evidence="2 3">
    <name type="scientific">Xenorhabdus szentirmaii DSM 16338</name>
    <dbReference type="NCBI Taxonomy" id="1427518"/>
    <lineage>
        <taxon>Bacteria</taxon>
        <taxon>Pseudomonadati</taxon>
        <taxon>Pseudomonadota</taxon>
        <taxon>Gammaproteobacteria</taxon>
        <taxon>Enterobacterales</taxon>
        <taxon>Morganellaceae</taxon>
        <taxon>Xenorhabdus</taxon>
    </lineage>
</organism>
<evidence type="ECO:0000313" key="2">
    <source>
        <dbReference type="EMBL" id="CDL82934.1"/>
    </source>
</evidence>
<sequence>MRKLLFLFSLLLIGFSVTYANTIQLSSGDQVVKNLNQWYNDNKINCGNENSPAFLCSGILLRGTVASDKYHSWNLSPFSQDIGGVSFSYLRSDSKLLSLAYNYQNGFIFHPYLLDSEGKTHPEVLCYFPDDAASGYRDGHRCGATPGLPHSAPCQQQRITTAQQWIQNYHHNHQNDSAQCGFDVKLQTRGNADAFMQGIQARTQLEVQENNEAILATWPQDIPDQLPIEAFFYIAGVYGGLQGAQHDQRDFYGSTGKVIPIVQITLPPNYTQDATFTYSDSDQAIPSQN</sequence>
<proteinExistence type="predicted"/>
<feature type="signal peptide" evidence="1">
    <location>
        <begin position="1"/>
        <end position="20"/>
    </location>
</feature>
<keyword evidence="1" id="KW-0732">Signal</keyword>
<feature type="chain" id="PRO_5004803809" evidence="1">
    <location>
        <begin position="21"/>
        <end position="289"/>
    </location>
</feature>
<dbReference type="RefSeq" id="WP_038237786.1">
    <property type="nucleotide sequence ID" value="NZ_CAWLWS010000084.1"/>
</dbReference>
<dbReference type="Proteomes" id="UP000019202">
    <property type="component" value="Unassembled WGS sequence"/>
</dbReference>
<dbReference type="AlphaFoldDB" id="W1IWX2"/>
<evidence type="ECO:0000313" key="3">
    <source>
        <dbReference type="Proteomes" id="UP000019202"/>
    </source>
</evidence>
<keyword evidence="3" id="KW-1185">Reference proteome</keyword>
<dbReference type="STRING" id="1427518.XSR1_260043"/>
<protein>
    <submittedName>
        <fullName evidence="2">HvnC halovibrin</fullName>
    </submittedName>
</protein>
<evidence type="ECO:0000256" key="1">
    <source>
        <dbReference type="SAM" id="SignalP"/>
    </source>
</evidence>